<gene>
    <name evidence="1" type="ORF">WA026_014497</name>
</gene>
<reference evidence="1 2" key="1">
    <citation type="submission" date="2023-03" db="EMBL/GenBank/DDBJ databases">
        <title>Genome insight into feeding habits of ladybird beetles.</title>
        <authorList>
            <person name="Li H.-S."/>
            <person name="Huang Y.-H."/>
            <person name="Pang H."/>
        </authorList>
    </citation>
    <scope>NUCLEOTIDE SEQUENCE [LARGE SCALE GENOMIC DNA]</scope>
    <source>
        <strain evidence="1">SYSU_2023b</strain>
        <tissue evidence="1">Whole body</tissue>
    </source>
</reference>
<dbReference type="Proteomes" id="UP001431783">
    <property type="component" value="Unassembled WGS sequence"/>
</dbReference>
<evidence type="ECO:0000313" key="2">
    <source>
        <dbReference type="Proteomes" id="UP001431783"/>
    </source>
</evidence>
<proteinExistence type="predicted"/>
<dbReference type="AlphaFoldDB" id="A0AAW1UJ73"/>
<name>A0AAW1UJ73_9CUCU</name>
<organism evidence="1 2">
    <name type="scientific">Henosepilachna vigintioctopunctata</name>
    <dbReference type="NCBI Taxonomy" id="420089"/>
    <lineage>
        <taxon>Eukaryota</taxon>
        <taxon>Metazoa</taxon>
        <taxon>Ecdysozoa</taxon>
        <taxon>Arthropoda</taxon>
        <taxon>Hexapoda</taxon>
        <taxon>Insecta</taxon>
        <taxon>Pterygota</taxon>
        <taxon>Neoptera</taxon>
        <taxon>Endopterygota</taxon>
        <taxon>Coleoptera</taxon>
        <taxon>Polyphaga</taxon>
        <taxon>Cucujiformia</taxon>
        <taxon>Coccinelloidea</taxon>
        <taxon>Coccinellidae</taxon>
        <taxon>Epilachninae</taxon>
        <taxon>Epilachnini</taxon>
        <taxon>Henosepilachna</taxon>
    </lineage>
</organism>
<accession>A0AAW1UJ73</accession>
<protein>
    <submittedName>
        <fullName evidence="1">Uncharacterized protein</fullName>
    </submittedName>
</protein>
<keyword evidence="2" id="KW-1185">Reference proteome</keyword>
<comment type="caution">
    <text evidence="1">The sequence shown here is derived from an EMBL/GenBank/DDBJ whole genome shotgun (WGS) entry which is preliminary data.</text>
</comment>
<dbReference type="EMBL" id="JARQZJ010000067">
    <property type="protein sequence ID" value="KAK9881145.1"/>
    <property type="molecule type" value="Genomic_DNA"/>
</dbReference>
<sequence length="94" mass="11486">MRTILRCDRYIRIGEMLNIFWDYAHFERYLVYCRDIQENETRGRDNFNVKTAVEGIVYNSVFVKGFIRYTELDNNIRNEGRKEASRLRDMYSRT</sequence>
<evidence type="ECO:0000313" key="1">
    <source>
        <dbReference type="EMBL" id="KAK9881145.1"/>
    </source>
</evidence>